<accession>A0A3U0F3B7</accession>
<sequence>MFESNEPFPCPTLPNEWDCLESNQHLCLARQCSRRCALKKAGGYRKYTGKHRAARTGSYLLLL</sequence>
<reference evidence="1" key="2">
    <citation type="submission" date="2018-12" db="EMBL/GenBank/DDBJ databases">
        <authorList>
            <consortium name="NCBI Pathogen Detection Project"/>
        </authorList>
    </citation>
    <scope>NUCLEOTIDE SEQUENCE</scope>
    <source>
        <strain evidence="1">14ARS_STU0125</strain>
    </source>
</reference>
<name>A0A3U0F3B7_SALET</name>
<dbReference type="EMBL" id="DAAMVH010000010">
    <property type="protein sequence ID" value="HAC8334394.1"/>
    <property type="molecule type" value="Genomic_DNA"/>
</dbReference>
<comment type="caution">
    <text evidence="1">The sequence shown here is derived from an EMBL/GenBank/DDBJ whole genome shotgun (WGS) entry which is preliminary data.</text>
</comment>
<reference evidence="1" key="1">
    <citation type="journal article" date="2018" name="Genome Biol.">
        <title>SKESA: strategic k-mer extension for scrupulous assemblies.</title>
        <authorList>
            <person name="Souvorov A."/>
            <person name="Agarwala R."/>
            <person name="Lipman D.J."/>
        </authorList>
    </citation>
    <scope>NUCLEOTIDE SEQUENCE</scope>
    <source>
        <strain evidence="1">14ARS_STU0125</strain>
    </source>
</reference>
<protein>
    <submittedName>
        <fullName evidence="1">Uncharacterized protein</fullName>
    </submittedName>
</protein>
<dbReference type="AlphaFoldDB" id="A0A3U0F3B7"/>
<gene>
    <name evidence="1" type="ORF">G0H73_16605</name>
</gene>
<evidence type="ECO:0000313" key="1">
    <source>
        <dbReference type="EMBL" id="HAC8334394.1"/>
    </source>
</evidence>
<proteinExistence type="predicted"/>
<organism evidence="1">
    <name type="scientific">Salmonella enterica I</name>
    <dbReference type="NCBI Taxonomy" id="59201"/>
    <lineage>
        <taxon>Bacteria</taxon>
        <taxon>Pseudomonadati</taxon>
        <taxon>Pseudomonadota</taxon>
        <taxon>Gammaproteobacteria</taxon>
        <taxon>Enterobacterales</taxon>
        <taxon>Enterobacteriaceae</taxon>
        <taxon>Salmonella</taxon>
    </lineage>
</organism>